<dbReference type="Proteomes" id="UP000190064">
    <property type="component" value="Unassembled WGS sequence"/>
</dbReference>
<proteinExistence type="predicted"/>
<dbReference type="PIRSF" id="PIRSF037225">
    <property type="entry name" value="UCP037225"/>
    <property type="match status" value="1"/>
</dbReference>
<organism evidence="1 2">
    <name type="scientific">Oceanospirillum linum</name>
    <dbReference type="NCBI Taxonomy" id="966"/>
    <lineage>
        <taxon>Bacteria</taxon>
        <taxon>Pseudomonadati</taxon>
        <taxon>Pseudomonadota</taxon>
        <taxon>Gammaproteobacteria</taxon>
        <taxon>Oceanospirillales</taxon>
        <taxon>Oceanospirillaceae</taxon>
        <taxon>Oceanospirillum</taxon>
    </lineage>
</organism>
<comment type="caution">
    <text evidence="1">The sequence shown here is derived from an EMBL/GenBank/DDBJ whole genome shotgun (WGS) entry which is preliminary data.</text>
</comment>
<dbReference type="EMBL" id="MTSD02000012">
    <property type="protein sequence ID" value="OOV85894.1"/>
    <property type="molecule type" value="Genomic_DNA"/>
</dbReference>
<dbReference type="Pfam" id="PF14255">
    <property type="entry name" value="Zn_ribbon_21"/>
    <property type="match status" value="1"/>
</dbReference>
<gene>
    <name evidence="1" type="ORF">BTA35_0216265</name>
</gene>
<evidence type="ECO:0000313" key="2">
    <source>
        <dbReference type="Proteomes" id="UP000190064"/>
    </source>
</evidence>
<dbReference type="InterPro" id="IPR017143">
    <property type="entry name" value="UCP037225"/>
</dbReference>
<reference evidence="1" key="1">
    <citation type="submission" date="2017-02" db="EMBL/GenBank/DDBJ databases">
        <title>Draft Genome Sequence of the Salt Water Bacterium Oceanospirillum linum ATCC 11336.</title>
        <authorList>
            <person name="Trachtenberg A.M."/>
            <person name="Carney J.G."/>
            <person name="Linnane J.D."/>
            <person name="Rheaume B.A."/>
            <person name="Pitts N.L."/>
            <person name="Mykles D.L."/>
            <person name="Maclea K.S."/>
        </authorList>
    </citation>
    <scope>NUCLEOTIDE SEQUENCE [LARGE SCALE GENOMIC DNA]</scope>
    <source>
        <strain evidence="1">ATCC 11336</strain>
    </source>
</reference>
<accession>A0A1T1H7Q0</accession>
<name>A0A1T1H7Q0_OCELI</name>
<dbReference type="AlphaFoldDB" id="A0A1T1H7Q0"/>
<evidence type="ECO:0000313" key="1">
    <source>
        <dbReference type="EMBL" id="OOV85894.1"/>
    </source>
</evidence>
<protein>
    <recommendedName>
        <fullName evidence="3">CPXCG motif-containing cysteine-rich protein</fullName>
    </recommendedName>
</protein>
<dbReference type="InterPro" id="IPR025990">
    <property type="entry name" value="zinc_ribbon_bacterial"/>
</dbReference>
<keyword evidence="2" id="KW-1185">Reference proteome</keyword>
<dbReference type="STRING" id="966.BTA35_0216265"/>
<sequence length="63" mass="7060">MLTEVYGQCPYCGSELETAVDISGGDQDYYEDCQTCCAPIHMQVHVNMEGELLSVELKREDDP</sequence>
<evidence type="ECO:0008006" key="3">
    <source>
        <dbReference type="Google" id="ProtNLM"/>
    </source>
</evidence>